<feature type="compositionally biased region" description="Polar residues" evidence="1">
    <location>
        <begin position="85"/>
        <end position="94"/>
    </location>
</feature>
<evidence type="ECO:0000313" key="2">
    <source>
        <dbReference type="EMBL" id="KAA6393118.1"/>
    </source>
</evidence>
<name>A0A5J4WDV6_9EUKA</name>
<dbReference type="AlphaFoldDB" id="A0A5J4WDV6"/>
<reference evidence="2 3" key="1">
    <citation type="submission" date="2019-03" db="EMBL/GenBank/DDBJ databases">
        <title>Single cell metagenomics reveals metabolic interactions within the superorganism composed of flagellate Streblomastix strix and complex community of Bacteroidetes bacteria on its surface.</title>
        <authorList>
            <person name="Treitli S.C."/>
            <person name="Kolisko M."/>
            <person name="Husnik F."/>
            <person name="Keeling P."/>
            <person name="Hampl V."/>
        </authorList>
    </citation>
    <scope>NUCLEOTIDE SEQUENCE [LARGE SCALE GENOMIC DNA]</scope>
    <source>
        <strain evidence="2">ST1C</strain>
    </source>
</reference>
<evidence type="ECO:0000256" key="1">
    <source>
        <dbReference type="SAM" id="MobiDB-lite"/>
    </source>
</evidence>
<organism evidence="2 3">
    <name type="scientific">Streblomastix strix</name>
    <dbReference type="NCBI Taxonomy" id="222440"/>
    <lineage>
        <taxon>Eukaryota</taxon>
        <taxon>Metamonada</taxon>
        <taxon>Preaxostyla</taxon>
        <taxon>Oxymonadida</taxon>
        <taxon>Streblomastigidae</taxon>
        <taxon>Streblomastix</taxon>
    </lineage>
</organism>
<dbReference type="EMBL" id="SNRW01002335">
    <property type="protein sequence ID" value="KAA6393118.1"/>
    <property type="molecule type" value="Genomic_DNA"/>
</dbReference>
<gene>
    <name evidence="2" type="ORF">EZS28_011357</name>
</gene>
<feature type="compositionally biased region" description="Polar residues" evidence="1">
    <location>
        <begin position="42"/>
        <end position="59"/>
    </location>
</feature>
<accession>A0A5J4WDV6</accession>
<proteinExistence type="predicted"/>
<sequence>MVQHNMNKIIATKQTRLWLNFQKFLRKRGIEQLGEGSEAQEENQQPSAELDSDSQAITNQKQKHRSSKRRKFQKEKQKSSMSESNGNDGKTETSQETDSEQVSDVLVQKKKRKRKSSHSHHHRKHQTDRRKRERRRKDVSSEEGSSVSSDSLQSFSACRSSMLPTSMTRMLEHDTGESRHGFKPLEFQYSKSTLDEDKREVLRVKSAWPTTEPTALWPGHEEEDTVEALNYATATSNAILNIDDEIAKYSEKLFRKFKHKIARSYRLSQETGRSGQIVREKGAMPNKSRGVQDLPPTGLFRKNTWNQKKGRNFSVGAGQAGHPEHSNRDEEDLAN</sequence>
<comment type="caution">
    <text evidence="2">The sequence shown here is derived from an EMBL/GenBank/DDBJ whole genome shotgun (WGS) entry which is preliminary data.</text>
</comment>
<evidence type="ECO:0000313" key="3">
    <source>
        <dbReference type="Proteomes" id="UP000324800"/>
    </source>
</evidence>
<feature type="region of interest" description="Disordered" evidence="1">
    <location>
        <begin position="34"/>
        <end position="157"/>
    </location>
</feature>
<feature type="compositionally biased region" description="Low complexity" evidence="1">
    <location>
        <begin position="142"/>
        <end position="156"/>
    </location>
</feature>
<feature type="compositionally biased region" description="Basic residues" evidence="1">
    <location>
        <begin position="108"/>
        <end position="137"/>
    </location>
</feature>
<dbReference type="Proteomes" id="UP000324800">
    <property type="component" value="Unassembled WGS sequence"/>
</dbReference>
<feature type="compositionally biased region" description="Basic residues" evidence="1">
    <location>
        <begin position="61"/>
        <end position="73"/>
    </location>
</feature>
<protein>
    <submittedName>
        <fullName evidence="2">Uncharacterized protein</fullName>
    </submittedName>
</protein>
<feature type="region of interest" description="Disordered" evidence="1">
    <location>
        <begin position="272"/>
        <end position="335"/>
    </location>
</feature>